<dbReference type="Proteomes" id="UP000664832">
    <property type="component" value="Unassembled WGS sequence"/>
</dbReference>
<reference evidence="2 3" key="1">
    <citation type="submission" date="2021-03" db="EMBL/GenBank/DDBJ databases">
        <title>Enterococcal diversity collection.</title>
        <authorList>
            <person name="Gilmore M.S."/>
            <person name="Schwartzman J."/>
            <person name="Van Tyne D."/>
            <person name="Martin M."/>
            <person name="Earl A.M."/>
            <person name="Manson A.L."/>
            <person name="Straub T."/>
            <person name="Salamzade R."/>
            <person name="Saavedra J."/>
            <person name="Lebreton F."/>
            <person name="Prichula J."/>
            <person name="Schaufler K."/>
            <person name="Gaca A."/>
            <person name="Sgardioli B."/>
            <person name="Wagenaar J."/>
            <person name="Strong T."/>
        </authorList>
    </citation>
    <scope>NUCLEOTIDE SEQUENCE [LARGE SCALE GENOMIC DNA]</scope>
    <source>
        <strain evidence="2 3">MSG2901</strain>
    </source>
</reference>
<sequence>MKNTKIVSMTLSAMVLATLGATSVQAQEVVDQKGETPTEVTIIDNVDPTDPTDPLDPTDPTQKMLTLEKVPAAYNFESKLQNATYNLTADLTDETIEVFNDRSDREWSVKANVADNKLTRSSDSKEFTVDSFQIDGTELAATGAEGIVAKAEATKTAANNTGLIETAVNQVSIGFTDTDKALVVGDKLAGSIQYQLYNTADAK</sequence>
<dbReference type="EMBL" id="JAFLWI010000006">
    <property type="protein sequence ID" value="MBO0481748.1"/>
    <property type="molecule type" value="Genomic_DNA"/>
</dbReference>
<comment type="caution">
    <text evidence="2">The sequence shown here is derived from an EMBL/GenBank/DDBJ whole genome shotgun (WGS) entry which is preliminary data.</text>
</comment>
<feature type="signal peptide" evidence="1">
    <location>
        <begin position="1"/>
        <end position="26"/>
    </location>
</feature>
<gene>
    <name evidence="2" type="ORF">JZO71_05340</name>
</gene>
<dbReference type="RefSeq" id="WP_206898533.1">
    <property type="nucleotide sequence ID" value="NZ_JAFLWI010000006.1"/>
</dbReference>
<feature type="chain" id="PRO_5045402507" evidence="1">
    <location>
        <begin position="27"/>
        <end position="203"/>
    </location>
</feature>
<name>A0ABS3HZ59_9ENTE</name>
<evidence type="ECO:0000313" key="2">
    <source>
        <dbReference type="EMBL" id="MBO0481748.1"/>
    </source>
</evidence>
<protein>
    <submittedName>
        <fullName evidence="2">WxL domain-containing protein</fullName>
    </submittedName>
</protein>
<evidence type="ECO:0000256" key="1">
    <source>
        <dbReference type="SAM" id="SignalP"/>
    </source>
</evidence>
<keyword evidence="1" id="KW-0732">Signal</keyword>
<accession>A0ABS3HZ59</accession>
<organism evidence="2 3">
    <name type="scientific">Candidatus Enterococcus courvalinii</name>
    <dbReference type="NCBI Taxonomy" id="2815329"/>
    <lineage>
        <taxon>Bacteria</taxon>
        <taxon>Bacillati</taxon>
        <taxon>Bacillota</taxon>
        <taxon>Bacilli</taxon>
        <taxon>Lactobacillales</taxon>
        <taxon>Enterococcaceae</taxon>
        <taxon>Enterococcus</taxon>
    </lineage>
</organism>
<keyword evidence="3" id="KW-1185">Reference proteome</keyword>
<proteinExistence type="predicted"/>
<evidence type="ECO:0000313" key="3">
    <source>
        <dbReference type="Proteomes" id="UP000664832"/>
    </source>
</evidence>